<gene>
    <name evidence="2" type="ORF">LTRI10_LOCUS41927</name>
</gene>
<name>A0AAV2FVA0_9ROSI</name>
<feature type="compositionally biased region" description="Basic and acidic residues" evidence="1">
    <location>
        <begin position="35"/>
        <end position="55"/>
    </location>
</feature>
<accession>A0AAV2FVA0</accession>
<protein>
    <submittedName>
        <fullName evidence="2">Uncharacterized protein</fullName>
    </submittedName>
</protein>
<feature type="region of interest" description="Disordered" evidence="1">
    <location>
        <begin position="1"/>
        <end position="105"/>
    </location>
</feature>
<evidence type="ECO:0000313" key="2">
    <source>
        <dbReference type="EMBL" id="CAL1401889.1"/>
    </source>
</evidence>
<keyword evidence="3" id="KW-1185">Reference proteome</keyword>
<dbReference type="AlphaFoldDB" id="A0AAV2FVA0"/>
<dbReference type="Proteomes" id="UP001497516">
    <property type="component" value="Chromosome 7"/>
</dbReference>
<evidence type="ECO:0000256" key="1">
    <source>
        <dbReference type="SAM" id="MobiDB-lite"/>
    </source>
</evidence>
<evidence type="ECO:0000313" key="3">
    <source>
        <dbReference type="Proteomes" id="UP001497516"/>
    </source>
</evidence>
<sequence length="105" mass="10591">MPQENKQAGGGKKNDDGQRIVKNEGKKGRNQKNGTESRMREGTAGGARKEADHLPSNKAGSGVSKNGEAVLSPGKQPVGGGASKAPVAVNVTSKGVGNLSPSGNK</sequence>
<dbReference type="EMBL" id="OZ034820">
    <property type="protein sequence ID" value="CAL1401889.1"/>
    <property type="molecule type" value="Genomic_DNA"/>
</dbReference>
<feature type="compositionally biased region" description="Polar residues" evidence="1">
    <location>
        <begin position="90"/>
        <end position="105"/>
    </location>
</feature>
<reference evidence="2 3" key="1">
    <citation type="submission" date="2024-04" db="EMBL/GenBank/DDBJ databases">
        <authorList>
            <person name="Fracassetti M."/>
        </authorList>
    </citation>
    <scope>NUCLEOTIDE SEQUENCE [LARGE SCALE GENOMIC DNA]</scope>
</reference>
<feature type="compositionally biased region" description="Basic and acidic residues" evidence="1">
    <location>
        <begin position="12"/>
        <end position="27"/>
    </location>
</feature>
<proteinExistence type="predicted"/>
<organism evidence="2 3">
    <name type="scientific">Linum trigynum</name>
    <dbReference type="NCBI Taxonomy" id="586398"/>
    <lineage>
        <taxon>Eukaryota</taxon>
        <taxon>Viridiplantae</taxon>
        <taxon>Streptophyta</taxon>
        <taxon>Embryophyta</taxon>
        <taxon>Tracheophyta</taxon>
        <taxon>Spermatophyta</taxon>
        <taxon>Magnoliopsida</taxon>
        <taxon>eudicotyledons</taxon>
        <taxon>Gunneridae</taxon>
        <taxon>Pentapetalae</taxon>
        <taxon>rosids</taxon>
        <taxon>fabids</taxon>
        <taxon>Malpighiales</taxon>
        <taxon>Linaceae</taxon>
        <taxon>Linum</taxon>
    </lineage>
</organism>